<dbReference type="CDD" id="cd09272">
    <property type="entry name" value="RNase_HI_RT_Ty1"/>
    <property type="match status" value="1"/>
</dbReference>
<gene>
    <name evidence="3" type="primary">RE1_2651</name>
    <name evidence="3" type="ORF">CK203_055168</name>
</gene>
<proteinExistence type="predicted"/>
<dbReference type="InterPro" id="IPR013103">
    <property type="entry name" value="RVT_2"/>
</dbReference>
<protein>
    <submittedName>
        <fullName evidence="3">Retrovirus-related Pol polyprotein from transposon RE1</fullName>
    </submittedName>
</protein>
<evidence type="ECO:0000313" key="3">
    <source>
        <dbReference type="EMBL" id="RVW73557.1"/>
    </source>
</evidence>
<feature type="region of interest" description="Disordered" evidence="1">
    <location>
        <begin position="1"/>
        <end position="37"/>
    </location>
</feature>
<evidence type="ECO:0000259" key="2">
    <source>
        <dbReference type="Pfam" id="PF07727"/>
    </source>
</evidence>
<comment type="caution">
    <text evidence="3">The sequence shown here is derived from an EMBL/GenBank/DDBJ whole genome shotgun (WGS) entry which is preliminary data.</text>
</comment>
<organism evidence="3 4">
    <name type="scientific">Vitis vinifera</name>
    <name type="common">Grape</name>
    <dbReference type="NCBI Taxonomy" id="29760"/>
    <lineage>
        <taxon>Eukaryota</taxon>
        <taxon>Viridiplantae</taxon>
        <taxon>Streptophyta</taxon>
        <taxon>Embryophyta</taxon>
        <taxon>Tracheophyta</taxon>
        <taxon>Spermatophyta</taxon>
        <taxon>Magnoliopsida</taxon>
        <taxon>eudicotyledons</taxon>
        <taxon>Gunneridae</taxon>
        <taxon>Pentapetalae</taxon>
        <taxon>rosids</taxon>
        <taxon>Vitales</taxon>
        <taxon>Vitaceae</taxon>
        <taxon>Viteae</taxon>
        <taxon>Vitis</taxon>
    </lineage>
</organism>
<evidence type="ECO:0000256" key="1">
    <source>
        <dbReference type="SAM" id="MobiDB-lite"/>
    </source>
</evidence>
<reference evidence="3 4" key="1">
    <citation type="journal article" date="2018" name="PLoS Genet.">
        <title>Population sequencing reveals clonal diversity and ancestral inbreeding in the grapevine cultivar Chardonnay.</title>
        <authorList>
            <person name="Roach M.J."/>
            <person name="Johnson D.L."/>
            <person name="Bohlmann J."/>
            <person name="van Vuuren H.J."/>
            <person name="Jones S.J."/>
            <person name="Pretorius I.S."/>
            <person name="Schmidt S.A."/>
            <person name="Borneman A.R."/>
        </authorList>
    </citation>
    <scope>NUCLEOTIDE SEQUENCE [LARGE SCALE GENOMIC DNA]</scope>
    <source>
        <strain evidence="4">cv. Chardonnay</strain>
        <tissue evidence="3">Leaf</tissue>
    </source>
</reference>
<dbReference type="Proteomes" id="UP000288805">
    <property type="component" value="Unassembled WGS sequence"/>
</dbReference>
<feature type="domain" description="Reverse transcriptase Ty1/copia-type" evidence="2">
    <location>
        <begin position="138"/>
        <end position="218"/>
    </location>
</feature>
<dbReference type="AlphaFoldDB" id="A0A438GMX9"/>
<accession>A0A438GMX9</accession>
<sequence>MSGTTLEPSSNDHPETEEEIEEGRDSTIEPSPPYEQFGSEDVFTEILNQSSSVEGVLNLEPDPFMKRLPHRHNRAIPNSVQEALVDPRWKTTMNKEMKSLQKNKTWELVECPPRKKPVGCRWIYTVKYKADDQHGSRLLSLAANLDWPLQQFDMKNAFLHGELSEVVYMDLTPRCMVSEKQCQKVCKLKKPLYGLKQSSRAWFGRFIKSMRAFGYRQSGNLVTWKVRSRMSSLVQVQKRNLGATNPIVCDNKVVCDIAHNPVQHDRTKHVEVEKFSIKEKLDDKIVKLPKIRSEDQLANILTKAAVYSRLQIGSQTLTDTPQLGPSVSSFSVAKVPKWNEAMIVDLKALESNGAWTLTTLLADVNNVFLHGDLQEEVYMELSPGYSCEGEISLPENIITLTKVEGQSFIALLLYVDDIIMGSNSLEQMTRSSKGISICQRQYALQLLLEIGHLRCKTRKTPRDVNVKLAQDDGELLDDPL</sequence>
<name>A0A438GMX9_VITVI</name>
<dbReference type="EMBL" id="QGNW01000388">
    <property type="protein sequence ID" value="RVW73557.1"/>
    <property type="molecule type" value="Genomic_DNA"/>
</dbReference>
<evidence type="ECO:0000313" key="4">
    <source>
        <dbReference type="Proteomes" id="UP000288805"/>
    </source>
</evidence>
<feature type="compositionally biased region" description="Polar residues" evidence="1">
    <location>
        <begin position="1"/>
        <end position="11"/>
    </location>
</feature>
<dbReference type="Pfam" id="PF07727">
    <property type="entry name" value="RVT_2"/>
    <property type="match status" value="1"/>
</dbReference>